<keyword evidence="2" id="KW-1185">Reference proteome</keyword>
<organism evidence="1 2">
    <name type="scientific">Zophobas morio</name>
    <dbReference type="NCBI Taxonomy" id="2755281"/>
    <lineage>
        <taxon>Eukaryota</taxon>
        <taxon>Metazoa</taxon>
        <taxon>Ecdysozoa</taxon>
        <taxon>Arthropoda</taxon>
        <taxon>Hexapoda</taxon>
        <taxon>Insecta</taxon>
        <taxon>Pterygota</taxon>
        <taxon>Neoptera</taxon>
        <taxon>Endopterygota</taxon>
        <taxon>Coleoptera</taxon>
        <taxon>Polyphaga</taxon>
        <taxon>Cucujiformia</taxon>
        <taxon>Tenebrionidae</taxon>
        <taxon>Zophobas</taxon>
    </lineage>
</organism>
<accession>A0AA38MK90</accession>
<reference evidence="1" key="1">
    <citation type="journal article" date="2023" name="G3 (Bethesda)">
        <title>Whole genome assemblies of Zophobas morio and Tenebrio molitor.</title>
        <authorList>
            <person name="Kaur S."/>
            <person name="Stinson S.A."/>
            <person name="diCenzo G.C."/>
        </authorList>
    </citation>
    <scope>NUCLEOTIDE SEQUENCE</scope>
    <source>
        <strain evidence="1">QUZm001</strain>
    </source>
</reference>
<evidence type="ECO:0000313" key="2">
    <source>
        <dbReference type="Proteomes" id="UP001168821"/>
    </source>
</evidence>
<gene>
    <name evidence="1" type="ORF">Zmor_010713</name>
</gene>
<name>A0AA38MK90_9CUCU</name>
<proteinExistence type="predicted"/>
<evidence type="ECO:0000313" key="1">
    <source>
        <dbReference type="EMBL" id="KAJ3659003.1"/>
    </source>
</evidence>
<sequence>MVKTAFGESSMAKSACFRWHKEFLEVQTSCELQGSPGAAIVALTETVINTGAAIIRTKPHLTIQKLSNILEISVGSVFTAQTFKHDYSLCSLNSAFDYTR</sequence>
<protein>
    <submittedName>
        <fullName evidence="1">Uncharacterized protein</fullName>
    </submittedName>
</protein>
<dbReference type="Proteomes" id="UP001168821">
    <property type="component" value="Unassembled WGS sequence"/>
</dbReference>
<comment type="caution">
    <text evidence="1">The sequence shown here is derived from an EMBL/GenBank/DDBJ whole genome shotgun (WGS) entry which is preliminary data.</text>
</comment>
<dbReference type="AlphaFoldDB" id="A0AA38MK90"/>
<dbReference type="EMBL" id="JALNTZ010000003">
    <property type="protein sequence ID" value="KAJ3659003.1"/>
    <property type="molecule type" value="Genomic_DNA"/>
</dbReference>